<evidence type="ECO:0000313" key="3">
    <source>
        <dbReference type="Proteomes" id="UP000326641"/>
    </source>
</evidence>
<dbReference type="AlphaFoldDB" id="A0A564WEZ0"/>
<comment type="caution">
    <text evidence="2">The sequence shown here is derived from an EMBL/GenBank/DDBJ whole genome shotgun (WGS) entry which is preliminary data.</text>
</comment>
<dbReference type="GO" id="GO:0019867">
    <property type="term" value="C:outer membrane"/>
    <property type="evidence" value="ECO:0007669"/>
    <property type="project" value="InterPro"/>
</dbReference>
<dbReference type="InterPro" id="IPR007485">
    <property type="entry name" value="LPS_assembly_LptE"/>
</dbReference>
<dbReference type="EMBL" id="UXAT02000011">
    <property type="protein sequence ID" value="VUX46064.1"/>
    <property type="molecule type" value="Genomic_DNA"/>
</dbReference>
<proteinExistence type="predicted"/>
<evidence type="ECO:0000256" key="1">
    <source>
        <dbReference type="SAM" id="Phobius"/>
    </source>
</evidence>
<keyword evidence="1" id="KW-1133">Transmembrane helix</keyword>
<feature type="transmembrane region" description="Helical" evidence="1">
    <location>
        <begin position="20"/>
        <end position="41"/>
    </location>
</feature>
<name>A0A564WEZ0_9PROT</name>
<reference evidence="2" key="1">
    <citation type="submission" date="2018-11" db="EMBL/GenBank/DDBJ databases">
        <authorList>
            <person name="Onetto C."/>
        </authorList>
    </citation>
    <scope>NUCLEOTIDE SEQUENCE [LARGE SCALE GENOMIC DNA]</scope>
</reference>
<keyword evidence="3" id="KW-1185">Reference proteome</keyword>
<keyword evidence="1" id="KW-0812">Transmembrane</keyword>
<dbReference type="Pfam" id="PF04390">
    <property type="entry name" value="LptE"/>
    <property type="match status" value="1"/>
</dbReference>
<dbReference type="GO" id="GO:0043165">
    <property type="term" value="P:Gram-negative-bacterium-type cell outer membrane assembly"/>
    <property type="evidence" value="ECO:0007669"/>
    <property type="project" value="InterPro"/>
</dbReference>
<keyword evidence="1" id="KW-0472">Membrane</keyword>
<organism evidence="2 3">
    <name type="scientific">Candidatus Defluviicoccus seviourii</name>
    <dbReference type="NCBI Taxonomy" id="2565273"/>
    <lineage>
        <taxon>Bacteria</taxon>
        <taxon>Pseudomonadati</taxon>
        <taxon>Pseudomonadota</taxon>
        <taxon>Alphaproteobacteria</taxon>
        <taxon>Rhodospirillales</taxon>
        <taxon>Rhodospirillaceae</taxon>
        <taxon>Defluviicoccus</taxon>
    </lineage>
</organism>
<sequence>MSSSSPGLCEHWLRGRGRAGGMVGAILCAVLAVVVLSACGFRPLYGPASDNGSAVADLAAVTVERIDDRPGQELRNQLVDLLNPGRLQVPVRYRLDVKLKEELNELAVERSGFATRANLRVEATYVLYAAGDTAPLVHNHSRVVSSYNIGDSRFSTLTANEAARSQALRQIAYDIRGRLASYFAASPASAAPAGS</sequence>
<dbReference type="Gene3D" id="3.30.160.150">
    <property type="entry name" value="Lipoprotein like domain"/>
    <property type="match status" value="1"/>
</dbReference>
<dbReference type="Proteomes" id="UP000326641">
    <property type="component" value="Unassembled WGS sequence"/>
</dbReference>
<evidence type="ECO:0008006" key="4">
    <source>
        <dbReference type="Google" id="ProtNLM"/>
    </source>
</evidence>
<accession>A0A564WEZ0</accession>
<gene>
    <name evidence="2" type="ORF">DF3PA_190030</name>
</gene>
<evidence type="ECO:0000313" key="2">
    <source>
        <dbReference type="EMBL" id="VUX46064.1"/>
    </source>
</evidence>
<protein>
    <recommendedName>
        <fullName evidence="4">LPS-assembly lipoprotein</fullName>
    </recommendedName>
</protein>